<evidence type="ECO:0000313" key="2">
    <source>
        <dbReference type="EMBL" id="HIZ88685.1"/>
    </source>
</evidence>
<comment type="caution">
    <text evidence="2">The sequence shown here is derived from an EMBL/GenBank/DDBJ whole genome shotgun (WGS) entry which is preliminary data.</text>
</comment>
<evidence type="ECO:0000313" key="3">
    <source>
        <dbReference type="Proteomes" id="UP000824176"/>
    </source>
</evidence>
<reference evidence="2" key="2">
    <citation type="submission" date="2021-04" db="EMBL/GenBank/DDBJ databases">
        <authorList>
            <person name="Gilroy R."/>
        </authorList>
    </citation>
    <scope>NUCLEOTIDE SEQUENCE</scope>
    <source>
        <strain evidence="2">ChiW4-1371</strain>
    </source>
</reference>
<dbReference type="PROSITE" id="PS51257">
    <property type="entry name" value="PROKAR_LIPOPROTEIN"/>
    <property type="match status" value="1"/>
</dbReference>
<dbReference type="EMBL" id="DXAQ01000029">
    <property type="protein sequence ID" value="HIZ88685.1"/>
    <property type="molecule type" value="Genomic_DNA"/>
</dbReference>
<proteinExistence type="predicted"/>
<reference evidence="2" key="1">
    <citation type="journal article" date="2021" name="PeerJ">
        <title>Extensive microbial diversity within the chicken gut microbiome revealed by metagenomics and culture.</title>
        <authorList>
            <person name="Gilroy R."/>
            <person name="Ravi A."/>
            <person name="Getino M."/>
            <person name="Pursley I."/>
            <person name="Horton D.L."/>
            <person name="Alikhan N.F."/>
            <person name="Baker D."/>
            <person name="Gharbi K."/>
            <person name="Hall N."/>
            <person name="Watson M."/>
            <person name="Adriaenssens E.M."/>
            <person name="Foster-Nyarko E."/>
            <person name="Jarju S."/>
            <person name="Secka A."/>
            <person name="Antonio M."/>
            <person name="Oren A."/>
            <person name="Chaudhuri R.R."/>
            <person name="La Ragione R."/>
            <person name="Hildebrand F."/>
            <person name="Pallen M.J."/>
        </authorList>
    </citation>
    <scope>NUCLEOTIDE SEQUENCE</scope>
    <source>
        <strain evidence="2">ChiW4-1371</strain>
    </source>
</reference>
<feature type="signal peptide" evidence="1">
    <location>
        <begin position="1"/>
        <end position="21"/>
    </location>
</feature>
<keyword evidence="1" id="KW-0732">Signal</keyword>
<gene>
    <name evidence="2" type="ORF">H9804_01975</name>
</gene>
<evidence type="ECO:0000256" key="1">
    <source>
        <dbReference type="SAM" id="SignalP"/>
    </source>
</evidence>
<accession>A0A9D2KAF4</accession>
<protein>
    <recommendedName>
        <fullName evidence="4">Lipoprotein</fullName>
    </recommendedName>
</protein>
<sequence length="375" mass="44658">MKKLILIMSTLLFLYSCGLKSFPNMSNNNPVQVYSEDIVKSGKIDNNTIKNLLVDSSSIEDLFKKLYNDNITIISNYYYDWTLIGIPKYSNTDFYQILKEYCAIKTNNNYYTMLSDYKGKILTKGFCYSDKIQSEESRPYHTTDDKSKKLLYITEDITKLVNKYGSYANVTAKSFFNNKYETRIITTNNDYNFYSIKSHVDYYDEQRIMTEYKLQLDKQYTDINTIKYLDGKNSKIDIHIGFVYMENIPNKIKFTIKTEKGFTRKIDDFIGPLYINNVPYHYTYTYKHQDDFCPYNQKDKSILLFPNSKCYFEINIDKIQDIPKNIATLTNFKYVSKYDKTKLNKTTFWDEAYGSYQERFEEYIPMKKNMELLYK</sequence>
<feature type="chain" id="PRO_5038723632" description="Lipoprotein" evidence="1">
    <location>
        <begin position="22"/>
        <end position="375"/>
    </location>
</feature>
<dbReference type="Proteomes" id="UP000824176">
    <property type="component" value="Unassembled WGS sequence"/>
</dbReference>
<name>A0A9D2KAF4_9BACT</name>
<organism evidence="2 3">
    <name type="scientific">Candidatus Mucispirillum faecigallinarum</name>
    <dbReference type="NCBI Taxonomy" id="2838699"/>
    <lineage>
        <taxon>Bacteria</taxon>
        <taxon>Pseudomonadati</taxon>
        <taxon>Deferribacterota</taxon>
        <taxon>Deferribacteres</taxon>
        <taxon>Deferribacterales</taxon>
        <taxon>Mucispirillaceae</taxon>
        <taxon>Mucispirillum</taxon>
    </lineage>
</organism>
<evidence type="ECO:0008006" key="4">
    <source>
        <dbReference type="Google" id="ProtNLM"/>
    </source>
</evidence>
<dbReference type="AlphaFoldDB" id="A0A9D2KAF4"/>